<sequence length="54" mass="6277">MPLKVYDIDEVHSIALQINENWDELSALEKQFVDEEDVHKFIFAVARIGRLSGF</sequence>
<dbReference type="Proteomes" id="UP000031950">
    <property type="component" value="Unassembled WGS sequence"/>
</dbReference>
<dbReference type="PATRIC" id="fig|135826.4.peg.2516"/>
<proteinExistence type="predicted"/>
<organism evidence="1 2">
    <name type="scientific">Jeotgalibacillus alimentarius</name>
    <dbReference type="NCBI Taxonomy" id="135826"/>
    <lineage>
        <taxon>Bacteria</taxon>
        <taxon>Bacillati</taxon>
        <taxon>Bacillota</taxon>
        <taxon>Bacilli</taxon>
        <taxon>Bacillales</taxon>
        <taxon>Caryophanaceae</taxon>
        <taxon>Jeotgalibacillus</taxon>
    </lineage>
</organism>
<dbReference type="STRING" id="135826.KP77_25250"/>
<reference evidence="1 2" key="1">
    <citation type="submission" date="2015-01" db="EMBL/GenBank/DDBJ databases">
        <title>Genome sequence of Jeotgalibacillus alimentarius.</title>
        <authorList>
            <person name="Goh K.M."/>
            <person name="Chan K.-G."/>
            <person name="Yaakop A.S."/>
            <person name="Ee R."/>
            <person name="Gan H.M."/>
            <person name="Chan C.S."/>
        </authorList>
    </citation>
    <scope>NUCLEOTIDE SEQUENCE [LARGE SCALE GENOMIC DNA]</scope>
    <source>
        <strain evidence="1 2">YKJ-13</strain>
    </source>
</reference>
<evidence type="ECO:0000313" key="1">
    <source>
        <dbReference type="EMBL" id="KIL46956.1"/>
    </source>
</evidence>
<dbReference type="EMBL" id="JXRQ01000024">
    <property type="protein sequence ID" value="KIL46956.1"/>
    <property type="molecule type" value="Genomic_DNA"/>
</dbReference>
<evidence type="ECO:0000313" key="2">
    <source>
        <dbReference type="Proteomes" id="UP000031950"/>
    </source>
</evidence>
<keyword evidence="2" id="KW-1185">Reference proteome</keyword>
<name>A0A0C2VR86_9BACL</name>
<comment type="caution">
    <text evidence="1">The sequence shown here is derived from an EMBL/GenBank/DDBJ whole genome shotgun (WGS) entry which is preliminary data.</text>
</comment>
<dbReference type="RefSeq" id="WP_160289524.1">
    <property type="nucleotide sequence ID" value="NZ_JXRQ01000024.1"/>
</dbReference>
<accession>A0A0C2VR86</accession>
<gene>
    <name evidence="1" type="ORF">KP77_25250</name>
</gene>
<protein>
    <submittedName>
        <fullName evidence="1">Uncharacterized protein</fullName>
    </submittedName>
</protein>
<dbReference type="AlphaFoldDB" id="A0A0C2VR86"/>